<name>A0A7U9PX63_9ACTN</name>
<gene>
    <name evidence="2" type="ORF">OEIGOIKO_02729</name>
</gene>
<evidence type="ECO:0008006" key="4">
    <source>
        <dbReference type="Google" id="ProtNLM"/>
    </source>
</evidence>
<proteinExistence type="inferred from homology"/>
<dbReference type="InterPro" id="IPR011042">
    <property type="entry name" value="6-blade_b-propeller_TolB-like"/>
</dbReference>
<dbReference type="GeneID" id="95621691"/>
<reference evidence="2 3" key="1">
    <citation type="submission" date="2018-11" db="EMBL/GenBank/DDBJ databases">
        <title>Whole genome sequence of Streptomyces chrestomyceticus NBRC 13444(T).</title>
        <authorList>
            <person name="Komaki H."/>
            <person name="Tamura T."/>
        </authorList>
    </citation>
    <scope>NUCLEOTIDE SEQUENCE [LARGE SCALE GENOMIC DNA]</scope>
    <source>
        <strain evidence="2 3">NBRC 13444</strain>
    </source>
</reference>
<protein>
    <recommendedName>
        <fullName evidence="4">WD40 domain-containing protein</fullName>
    </recommendedName>
</protein>
<comment type="similarity">
    <text evidence="1">Belongs to the TolB family.</text>
</comment>
<evidence type="ECO:0000313" key="2">
    <source>
        <dbReference type="EMBL" id="GCD34988.1"/>
    </source>
</evidence>
<dbReference type="Gene3D" id="2.120.10.30">
    <property type="entry name" value="TolB, C-terminal domain"/>
    <property type="match status" value="2"/>
</dbReference>
<dbReference type="EMBL" id="BHZC01000001">
    <property type="protein sequence ID" value="GCD34988.1"/>
    <property type="molecule type" value="Genomic_DNA"/>
</dbReference>
<dbReference type="Proteomes" id="UP000287830">
    <property type="component" value="Unassembled WGS sequence"/>
</dbReference>
<dbReference type="PANTHER" id="PTHR36842">
    <property type="entry name" value="PROTEIN TOLB HOMOLOG"/>
    <property type="match status" value="1"/>
</dbReference>
<dbReference type="InterPro" id="IPR011659">
    <property type="entry name" value="WD40"/>
</dbReference>
<comment type="caution">
    <text evidence="2">The sequence shown here is derived from an EMBL/GenBank/DDBJ whole genome shotgun (WGS) entry which is preliminary data.</text>
</comment>
<sequence>MRGAGGARGAVRVVGLVVGACVLAGVLPMAPAAALGQAAAAGRAVPATERVSVAADGTQGNGFSGDPTLSANGRFVAFTSEATNLGPTDTNGHQDVYVKDLRTGKVDLVSVAGDGTPGDALSGSPEISADGRYVAFYSSATNLVPGDTNGEGDVFVHDRRTGRTTSPTAGAGKSPYGYGVQNFALSGDGHRLAFGSYRPDLVPGDTNERLDIFVHDVQKGTTRRVSVASDGTQADGPSAFPSISADGRRIAFTSKATNLTPAGPGFRRPPPQDPLYVHDLATGRTRVASLSTTGAVVGVSPSPRLSPDGRYAVFSALAADVVPDDTNGTYDLFARDLERGTTRLLSRAHDGTQGNGWSSDGRLDAGNRRLFFTSAATNLVPGDTNGQVDGFVRDLRTGQVERINVGADGGQSASWTNTAAPDAAGRLAAFDSRDDGLVPGDTNGTGDVFVRRLEH</sequence>
<dbReference type="RefSeq" id="WP_125045065.1">
    <property type="nucleotide sequence ID" value="NZ_BHZC01000001.1"/>
</dbReference>
<dbReference type="AlphaFoldDB" id="A0A7U9PX63"/>
<evidence type="ECO:0000256" key="1">
    <source>
        <dbReference type="ARBA" id="ARBA00009820"/>
    </source>
</evidence>
<dbReference type="Pfam" id="PF07676">
    <property type="entry name" value="PD40"/>
    <property type="match status" value="2"/>
</dbReference>
<organism evidence="2 3">
    <name type="scientific">Streptomyces chrestomyceticus JCM 4735</name>
    <dbReference type="NCBI Taxonomy" id="1306181"/>
    <lineage>
        <taxon>Bacteria</taxon>
        <taxon>Bacillati</taxon>
        <taxon>Actinomycetota</taxon>
        <taxon>Actinomycetes</taxon>
        <taxon>Kitasatosporales</taxon>
        <taxon>Streptomycetaceae</taxon>
        <taxon>Streptomyces</taxon>
    </lineage>
</organism>
<dbReference type="OrthoDB" id="39703at2"/>
<dbReference type="SUPFAM" id="SSF82171">
    <property type="entry name" value="DPP6 N-terminal domain-like"/>
    <property type="match status" value="1"/>
</dbReference>
<accession>A0A7U9PX63</accession>
<evidence type="ECO:0000313" key="3">
    <source>
        <dbReference type="Proteomes" id="UP000287830"/>
    </source>
</evidence>